<dbReference type="AlphaFoldDB" id="A0A0R2H4E8"/>
<evidence type="ECO:0000313" key="4">
    <source>
        <dbReference type="Proteomes" id="UP000076405"/>
    </source>
</evidence>
<evidence type="ECO:0000313" key="3">
    <source>
        <dbReference type="Proteomes" id="UP000076244"/>
    </source>
</evidence>
<sequence length="127" mass="14955">MAKDDKVKVETDAEQIAKIDFDKEDVKQAADMIEEKGFVTRNDFPDLKDRLWSEGFYEKIEDEFHQRDNENPYIFFERFDFVGGAIESIIFDMDQVKTREKALHVLGDALDLKVQDKPNETHKMVTY</sequence>
<proteinExistence type="predicted"/>
<dbReference type="KEGG" id="pdm:ADU72_0677"/>
<dbReference type="EMBL" id="CP012288">
    <property type="protein sequence ID" value="AMV66622.1"/>
    <property type="molecule type" value="Genomic_DNA"/>
</dbReference>
<evidence type="ECO:0000313" key="1">
    <source>
        <dbReference type="EMBL" id="AMV63441.1"/>
    </source>
</evidence>
<dbReference type="Proteomes" id="UP000076405">
    <property type="component" value="Chromosome"/>
</dbReference>
<reference evidence="3 4" key="1">
    <citation type="journal article" date="2016" name="PLoS ONE">
        <title>The Identification of Novel Diagnostic Marker Genes for the Detection of Beer Spoiling Pediococcus damnosus Strains Using the BlAst Diagnostic Gene findEr.</title>
        <authorList>
            <person name="Behr J."/>
            <person name="Geissler A.J."/>
            <person name="Schmid J."/>
            <person name="Zehe A."/>
            <person name="Vogel R.F."/>
        </authorList>
    </citation>
    <scope>NUCLEOTIDE SEQUENCE [LARGE SCALE GENOMIC DNA]</scope>
    <source>
        <strain evidence="1 4">TMW 2.1533</strain>
        <strain evidence="2 3">TMW 2.1535</strain>
    </source>
</reference>
<dbReference type="Proteomes" id="UP000076244">
    <property type="component" value="Chromosome"/>
</dbReference>
<protein>
    <submittedName>
        <fullName evidence="1">Uncharacterized protein</fullName>
    </submittedName>
</protein>
<accession>A0A0R2H4E8</accession>
<dbReference type="RefSeq" id="WP_056986457.1">
    <property type="nucleotide sequence ID" value="NZ_BAAAXI010000121.1"/>
</dbReference>
<keyword evidence="3" id="KW-1185">Reference proteome</keyword>
<dbReference type="EMBL" id="CP012275">
    <property type="protein sequence ID" value="AMV63441.1"/>
    <property type="molecule type" value="Genomic_DNA"/>
</dbReference>
<dbReference type="GeneID" id="57275940"/>
<dbReference type="OrthoDB" id="2292110at2"/>
<evidence type="ECO:0000313" key="2">
    <source>
        <dbReference type="EMBL" id="AMV66622.1"/>
    </source>
</evidence>
<gene>
    <name evidence="1" type="ORF">ADU70_1975</name>
    <name evidence="2" type="ORF">ADU72_0677</name>
</gene>
<organism evidence="1 4">
    <name type="scientific">Pediococcus damnosus</name>
    <dbReference type="NCBI Taxonomy" id="51663"/>
    <lineage>
        <taxon>Bacteria</taxon>
        <taxon>Bacillati</taxon>
        <taxon>Bacillota</taxon>
        <taxon>Bacilli</taxon>
        <taxon>Lactobacillales</taxon>
        <taxon>Lactobacillaceae</taxon>
        <taxon>Pediococcus</taxon>
    </lineage>
</organism>
<name>A0A0R2H4E8_9LACO</name>